<dbReference type="EMBL" id="WOCE01000013">
    <property type="protein sequence ID" value="KAE9600837.1"/>
    <property type="molecule type" value="Genomic_DNA"/>
</dbReference>
<keyword evidence="2" id="KW-1185">Reference proteome</keyword>
<name>A0A6A4PH82_LUPAL</name>
<dbReference type="AlphaFoldDB" id="A0A6A4PH82"/>
<sequence length="75" mass="8672">MTFGSIIGISSSRRMVETSSKYNKRNHKLKFCLFSLCSKLTIDDAVSRNRTTSLGHYLEAERRAANTYRTNHLWT</sequence>
<comment type="caution">
    <text evidence="1">The sequence shown here is derived from an EMBL/GenBank/DDBJ whole genome shotgun (WGS) entry which is preliminary data.</text>
</comment>
<reference evidence="2" key="1">
    <citation type="journal article" date="2020" name="Nat. Commun.">
        <title>Genome sequence of the cluster root forming white lupin.</title>
        <authorList>
            <person name="Hufnagel B."/>
            <person name="Marques A."/>
            <person name="Soriano A."/>
            <person name="Marques L."/>
            <person name="Divol F."/>
            <person name="Doumas P."/>
            <person name="Sallet E."/>
            <person name="Mancinotti D."/>
            <person name="Carrere S."/>
            <person name="Marande W."/>
            <person name="Arribat S."/>
            <person name="Keller J."/>
            <person name="Huneau C."/>
            <person name="Blein T."/>
            <person name="Aime D."/>
            <person name="Laguerre M."/>
            <person name="Taylor J."/>
            <person name="Schubert V."/>
            <person name="Nelson M."/>
            <person name="Geu-Flores F."/>
            <person name="Crespi M."/>
            <person name="Gallardo-Guerrero K."/>
            <person name="Delaux P.-M."/>
            <person name="Salse J."/>
            <person name="Berges H."/>
            <person name="Guyot R."/>
            <person name="Gouzy J."/>
            <person name="Peret B."/>
        </authorList>
    </citation>
    <scope>NUCLEOTIDE SEQUENCE [LARGE SCALE GENOMIC DNA]</scope>
    <source>
        <strain evidence="2">cv. Amiga</strain>
    </source>
</reference>
<gene>
    <name evidence="1" type="ORF">Lalb_Chr13g0291181</name>
</gene>
<evidence type="ECO:0000313" key="1">
    <source>
        <dbReference type="EMBL" id="KAE9600837.1"/>
    </source>
</evidence>
<organism evidence="1 2">
    <name type="scientific">Lupinus albus</name>
    <name type="common">White lupine</name>
    <name type="synonym">Lupinus termis</name>
    <dbReference type="NCBI Taxonomy" id="3870"/>
    <lineage>
        <taxon>Eukaryota</taxon>
        <taxon>Viridiplantae</taxon>
        <taxon>Streptophyta</taxon>
        <taxon>Embryophyta</taxon>
        <taxon>Tracheophyta</taxon>
        <taxon>Spermatophyta</taxon>
        <taxon>Magnoliopsida</taxon>
        <taxon>eudicotyledons</taxon>
        <taxon>Gunneridae</taxon>
        <taxon>Pentapetalae</taxon>
        <taxon>rosids</taxon>
        <taxon>fabids</taxon>
        <taxon>Fabales</taxon>
        <taxon>Fabaceae</taxon>
        <taxon>Papilionoideae</taxon>
        <taxon>50 kb inversion clade</taxon>
        <taxon>genistoids sensu lato</taxon>
        <taxon>core genistoids</taxon>
        <taxon>Genisteae</taxon>
        <taxon>Lupinus</taxon>
    </lineage>
</organism>
<proteinExistence type="predicted"/>
<dbReference type="OrthoDB" id="1898359at2759"/>
<evidence type="ECO:0000313" key="2">
    <source>
        <dbReference type="Proteomes" id="UP000447434"/>
    </source>
</evidence>
<accession>A0A6A4PH82</accession>
<dbReference type="Proteomes" id="UP000447434">
    <property type="component" value="Chromosome 13"/>
</dbReference>
<protein>
    <submittedName>
        <fullName evidence="1">Uncharacterized protein</fullName>
    </submittedName>
</protein>